<evidence type="ECO:0000256" key="1">
    <source>
        <dbReference type="SAM" id="MobiDB-lite"/>
    </source>
</evidence>
<accession>A0ABZ2KW20</accession>
<dbReference type="EMBL" id="CP089983">
    <property type="protein sequence ID" value="WXB01756.1"/>
    <property type="molecule type" value="Genomic_DNA"/>
</dbReference>
<organism evidence="2 3">
    <name type="scientific">Pendulispora rubella</name>
    <dbReference type="NCBI Taxonomy" id="2741070"/>
    <lineage>
        <taxon>Bacteria</taxon>
        <taxon>Pseudomonadati</taxon>
        <taxon>Myxococcota</taxon>
        <taxon>Myxococcia</taxon>
        <taxon>Myxococcales</taxon>
        <taxon>Sorangiineae</taxon>
        <taxon>Pendulisporaceae</taxon>
        <taxon>Pendulispora</taxon>
    </lineage>
</organism>
<sequence>MGSIPGKPRARPRLSVAPDAGSVNDTTTRCQEELLEKTTNNACLLEFLQEGDASASPKCQSFTCTRIEAPEDISEPTRDEWKAFARQEHVQFYLPCPVREDWIPDDRDRAELGLSPAETQALGEMYRASSVRLWAKVKPICAEALSIGPNAADRLGLTHCSEVLDAQAREDPNLLRYVAEVRGRIPSEMATDYVSALGRYVLARLDEANRFEGDLSRRIGSDTARIVARSGSFCRGPRNPHPRRYASASANELTLRCRDQVMEAEAETRRLSRRLYRRLGRPVDPYVEYKCLARDTMPKRPPTLAEDRSDLRPDRDEWKALAERGTLRFGVPCRMTDPFTPPGDDALVREGVTKFDIRNLAEAYKRSTARIQTMESATCAEVLSITLESANRIGTKTCSAILEEQWLREDPGIFRVIAEIRSGERAREPFALSPLAHYYLGLTEEMDNFEADLARLGGIERARKIVASPFACFDRVELPPHVE</sequence>
<dbReference type="RefSeq" id="WP_394831375.1">
    <property type="nucleotide sequence ID" value="NZ_CP089983.1"/>
</dbReference>
<protein>
    <submittedName>
        <fullName evidence="2">Uncharacterized protein</fullName>
    </submittedName>
</protein>
<evidence type="ECO:0000313" key="2">
    <source>
        <dbReference type="EMBL" id="WXB01756.1"/>
    </source>
</evidence>
<keyword evidence="3" id="KW-1185">Reference proteome</keyword>
<proteinExistence type="predicted"/>
<evidence type="ECO:0000313" key="3">
    <source>
        <dbReference type="Proteomes" id="UP001374803"/>
    </source>
</evidence>
<gene>
    <name evidence="2" type="ORF">LVJ94_33175</name>
</gene>
<feature type="region of interest" description="Disordered" evidence="1">
    <location>
        <begin position="1"/>
        <end position="25"/>
    </location>
</feature>
<name>A0ABZ2KW20_9BACT</name>
<reference evidence="2" key="1">
    <citation type="submission" date="2021-12" db="EMBL/GenBank/DDBJ databases">
        <title>Discovery of the Pendulisporaceae a myxobacterial family with distinct sporulation behavior and unique specialized metabolism.</title>
        <authorList>
            <person name="Garcia R."/>
            <person name="Popoff A."/>
            <person name="Bader C.D."/>
            <person name="Loehr J."/>
            <person name="Walesch S."/>
            <person name="Walt C."/>
            <person name="Boldt J."/>
            <person name="Bunk B."/>
            <person name="Haeckl F.J.F.P.J."/>
            <person name="Gunesch A.P."/>
            <person name="Birkelbach J."/>
            <person name="Nuebel U."/>
            <person name="Pietschmann T."/>
            <person name="Bach T."/>
            <person name="Mueller R."/>
        </authorList>
    </citation>
    <scope>NUCLEOTIDE SEQUENCE</scope>
    <source>
        <strain evidence="2">MSr11367</strain>
    </source>
</reference>
<dbReference type="Proteomes" id="UP001374803">
    <property type="component" value="Chromosome"/>
</dbReference>